<evidence type="ECO:0000256" key="5">
    <source>
        <dbReference type="ARBA" id="ARBA00023136"/>
    </source>
</evidence>
<keyword evidence="5 6" id="KW-0472">Membrane</keyword>
<dbReference type="PANTHER" id="PTHR40277:SF1">
    <property type="entry name" value="BLL5419 PROTEIN"/>
    <property type="match status" value="1"/>
</dbReference>
<dbReference type="NCBIfam" id="TIGR03476">
    <property type="entry name" value="HpnL"/>
    <property type="match status" value="1"/>
</dbReference>
<proteinExistence type="predicted"/>
<dbReference type="GO" id="GO:0005886">
    <property type="term" value="C:plasma membrane"/>
    <property type="evidence" value="ECO:0007669"/>
    <property type="project" value="UniProtKB-SubCell"/>
</dbReference>
<sequence length="339" mass="36072">MTAMPHKTGPRAWLRVVPIAAGLLGLAGAALLFARHHPVRILDLVAFAGFGMLWLVPVRVIVLALNAQGWRALFPRGQTVSLSLLTWMAFVRNAVNTLLPVAHVGGEVAAARYLVRRGVPAPVAIAGIVVETTVSIFVQMGFAILGIGLLLSYMGSAPLIQRLWWGLAIALPAGLIFVFLQCRSRLFARLQRALGRVNSQLAAEATDGAAVDDAIVSLYRRTGALVYCALWQALSLAGGAGEFWVILHLLHQQASVRLAVLLESLVQALQSAAFMVPGTLGVQEGGLIAIGAATGLSADTALAISAVRRVRQIGISLPVLLLWLRASRVPPVHPHPRPE</sequence>
<evidence type="ECO:0000256" key="4">
    <source>
        <dbReference type="ARBA" id="ARBA00022989"/>
    </source>
</evidence>
<protein>
    <recommendedName>
        <fullName evidence="9">TIGR00374 family protein</fullName>
    </recommendedName>
</protein>
<dbReference type="Pfam" id="PF03706">
    <property type="entry name" value="LPG_synthase_TM"/>
    <property type="match status" value="1"/>
</dbReference>
<feature type="transmembrane region" description="Helical" evidence="6">
    <location>
        <begin position="163"/>
        <end position="182"/>
    </location>
</feature>
<evidence type="ECO:0000256" key="1">
    <source>
        <dbReference type="ARBA" id="ARBA00004651"/>
    </source>
</evidence>
<reference evidence="7 8" key="1">
    <citation type="submission" date="2018-02" db="EMBL/GenBank/DDBJ databases">
        <title>Insights into the biology of acidophilic members of the Acidiferrobacteraceae family derived from comparative genomic analyses.</title>
        <authorList>
            <person name="Issotta F."/>
            <person name="Thyssen C."/>
            <person name="Mena C."/>
            <person name="Moya A."/>
            <person name="Bellenberg S."/>
            <person name="Sproer C."/>
            <person name="Covarrubias P.C."/>
            <person name="Sand W."/>
            <person name="Quatrini R."/>
            <person name="Vera M."/>
        </authorList>
    </citation>
    <scope>NUCLEOTIDE SEQUENCE [LARGE SCALE GENOMIC DNA]</scope>
    <source>
        <strain evidence="8">m-1</strain>
    </source>
</reference>
<evidence type="ECO:0000256" key="3">
    <source>
        <dbReference type="ARBA" id="ARBA00022692"/>
    </source>
</evidence>
<dbReference type="AlphaFoldDB" id="A0A368HD30"/>
<feature type="transmembrane region" description="Helical" evidence="6">
    <location>
        <begin position="123"/>
        <end position="151"/>
    </location>
</feature>
<evidence type="ECO:0000256" key="2">
    <source>
        <dbReference type="ARBA" id="ARBA00022475"/>
    </source>
</evidence>
<evidence type="ECO:0000313" key="7">
    <source>
        <dbReference type="EMBL" id="RCN56344.1"/>
    </source>
</evidence>
<comment type="caution">
    <text evidence="7">The sequence shown here is derived from an EMBL/GenBank/DDBJ whole genome shotgun (WGS) entry which is preliminary data.</text>
</comment>
<dbReference type="Proteomes" id="UP000253250">
    <property type="component" value="Unassembled WGS sequence"/>
</dbReference>
<keyword evidence="3 6" id="KW-0812">Transmembrane</keyword>
<evidence type="ECO:0008006" key="9">
    <source>
        <dbReference type="Google" id="ProtNLM"/>
    </source>
</evidence>
<feature type="transmembrane region" description="Helical" evidence="6">
    <location>
        <begin position="41"/>
        <end position="64"/>
    </location>
</feature>
<accession>A0A368HD30</accession>
<keyword evidence="8" id="KW-1185">Reference proteome</keyword>
<name>A0A368HD30_9GAMM</name>
<dbReference type="PANTHER" id="PTHR40277">
    <property type="entry name" value="BLL5419 PROTEIN"/>
    <property type="match status" value="1"/>
</dbReference>
<dbReference type="InterPro" id="IPR022791">
    <property type="entry name" value="L-PG_synthase/AglD"/>
</dbReference>
<feature type="transmembrane region" description="Helical" evidence="6">
    <location>
        <begin position="12"/>
        <end position="34"/>
    </location>
</feature>
<dbReference type="EMBL" id="PSYR01000002">
    <property type="protein sequence ID" value="RCN56344.1"/>
    <property type="molecule type" value="Genomic_DNA"/>
</dbReference>
<organism evidence="7 8">
    <name type="scientific">Acidiferrobacter thiooxydans</name>
    <dbReference type="NCBI Taxonomy" id="163359"/>
    <lineage>
        <taxon>Bacteria</taxon>
        <taxon>Pseudomonadati</taxon>
        <taxon>Pseudomonadota</taxon>
        <taxon>Gammaproteobacteria</taxon>
        <taxon>Acidiferrobacterales</taxon>
        <taxon>Acidiferrobacteraceae</taxon>
        <taxon>Acidiferrobacter</taxon>
    </lineage>
</organism>
<keyword evidence="2" id="KW-1003">Cell membrane</keyword>
<dbReference type="OrthoDB" id="594003at2"/>
<keyword evidence="4 6" id="KW-1133">Transmembrane helix</keyword>
<evidence type="ECO:0000313" key="8">
    <source>
        <dbReference type="Proteomes" id="UP000253250"/>
    </source>
</evidence>
<comment type="subcellular location">
    <subcellularLocation>
        <location evidence="1">Cell membrane</location>
        <topology evidence="1">Multi-pass membrane protein</topology>
    </subcellularLocation>
</comment>
<gene>
    <name evidence="7" type="ORF">C4900_10940</name>
</gene>
<evidence type="ECO:0000256" key="6">
    <source>
        <dbReference type="SAM" id="Phobius"/>
    </source>
</evidence>